<keyword evidence="10" id="KW-0408">Iron</keyword>
<dbReference type="NCBIfam" id="TIGR03821">
    <property type="entry name" value="EFP_modif_epmB"/>
    <property type="match status" value="1"/>
</dbReference>
<evidence type="ECO:0000259" key="14">
    <source>
        <dbReference type="PROSITE" id="PS51918"/>
    </source>
</evidence>
<dbReference type="RefSeq" id="WP_200234896.1">
    <property type="nucleotide sequence ID" value="NZ_NRRV01000010.1"/>
</dbReference>
<dbReference type="PANTHER" id="PTHR30538">
    <property type="entry name" value="LYSINE 2,3-AMINOMUTASE-RELATED"/>
    <property type="match status" value="1"/>
</dbReference>
<name>A0ABS1CED2_9GAMM</name>
<evidence type="ECO:0000256" key="11">
    <source>
        <dbReference type="ARBA" id="ARBA00023014"/>
    </source>
</evidence>
<dbReference type="SUPFAM" id="SSF102114">
    <property type="entry name" value="Radical SAM enzymes"/>
    <property type="match status" value="1"/>
</dbReference>
<dbReference type="SFLD" id="SFLDG01070">
    <property type="entry name" value="PLP-dependent"/>
    <property type="match status" value="1"/>
</dbReference>
<dbReference type="EMBL" id="NRRV01000010">
    <property type="protein sequence ID" value="MBK1630245.1"/>
    <property type="molecule type" value="Genomic_DNA"/>
</dbReference>
<dbReference type="Proteomes" id="UP000748752">
    <property type="component" value="Unassembled WGS sequence"/>
</dbReference>
<evidence type="ECO:0000256" key="10">
    <source>
        <dbReference type="ARBA" id="ARBA00023004"/>
    </source>
</evidence>
<gene>
    <name evidence="15" type="primary">epmB</name>
    <name evidence="15" type="ORF">CKO31_05690</name>
</gene>
<dbReference type="PROSITE" id="PS51918">
    <property type="entry name" value="RADICAL_SAM"/>
    <property type="match status" value="1"/>
</dbReference>
<feature type="domain" description="Radical SAM core" evidence="14">
    <location>
        <begin position="104"/>
        <end position="333"/>
    </location>
</feature>
<evidence type="ECO:0000313" key="15">
    <source>
        <dbReference type="EMBL" id="MBK1630245.1"/>
    </source>
</evidence>
<dbReference type="NCBIfam" id="TIGR00238">
    <property type="entry name" value="KamA family radical SAM protein"/>
    <property type="match status" value="1"/>
</dbReference>
<keyword evidence="8" id="KW-0479">Metal-binding</keyword>
<dbReference type="Gene3D" id="3.20.20.70">
    <property type="entry name" value="Aldolase class I"/>
    <property type="match status" value="1"/>
</dbReference>
<keyword evidence="6" id="KW-0004">4Fe-4S</keyword>
<keyword evidence="16" id="KW-1185">Reference proteome</keyword>
<comment type="catalytic activity">
    <reaction evidence="1">
        <text>L-lysine = D-beta-lysine</text>
        <dbReference type="Rhea" id="RHEA:44148"/>
        <dbReference type="ChEBI" id="CHEBI:32551"/>
        <dbReference type="ChEBI" id="CHEBI:84138"/>
    </reaction>
</comment>
<sequence>MHALAQKRSRSLWQQELAGAFTEVDALLDFLDIGPAARARILADAPSFPLLVPRGLAGLMRRGDPDDPLLRQVLPVRAELDAAAGFGPDPLAEQAACSEGGLLRKYHGRALLVATGACAVHCRYCFRRHFPYAALPARQRLDAALTELAATEDVQELILSGGDPLLLDDDALGDLLARLAAMPRLRRIRVHSRLPVVLPSRVTPALCHLLSTQPQRGALVIHANHPTELGAAAAEALAMLRNAGVTLLNQSVLLRGVNDDVGCLTALSERLFDCGVLPYYLHQLDPVAGAAHFAVSDARARALDQALRARLPGYLTPLLVRELPGAASKLPLS</sequence>
<dbReference type="SFLD" id="SFLDF00314">
    <property type="entry name" value="L-lysine_2_3-aminomutase_(yjeK"/>
    <property type="match status" value="1"/>
</dbReference>
<comment type="cofactor">
    <cofactor evidence="3">
        <name>[4Fe-4S] cluster</name>
        <dbReference type="ChEBI" id="CHEBI:49883"/>
    </cofactor>
</comment>
<dbReference type="InterPro" id="IPR003739">
    <property type="entry name" value="Lys_aminomutase/Glu_NH3_mut"/>
</dbReference>
<keyword evidence="9" id="KW-0663">Pyridoxal phosphate</keyword>
<evidence type="ECO:0000256" key="8">
    <source>
        <dbReference type="ARBA" id="ARBA00022723"/>
    </source>
</evidence>
<dbReference type="InterPro" id="IPR058240">
    <property type="entry name" value="rSAM_sf"/>
</dbReference>
<evidence type="ECO:0000256" key="4">
    <source>
        <dbReference type="ARBA" id="ARBA00008703"/>
    </source>
</evidence>
<comment type="cofactor">
    <cofactor evidence="2">
        <name>pyridoxal 5'-phosphate</name>
        <dbReference type="ChEBI" id="CHEBI:597326"/>
    </cofactor>
</comment>
<organism evidence="15 16">
    <name type="scientific">Thiohalocapsa halophila</name>
    <dbReference type="NCBI Taxonomy" id="69359"/>
    <lineage>
        <taxon>Bacteria</taxon>
        <taxon>Pseudomonadati</taxon>
        <taxon>Pseudomonadota</taxon>
        <taxon>Gammaproteobacteria</taxon>
        <taxon>Chromatiales</taxon>
        <taxon>Chromatiaceae</taxon>
        <taxon>Thiohalocapsa</taxon>
    </lineage>
</organism>
<evidence type="ECO:0000313" key="16">
    <source>
        <dbReference type="Proteomes" id="UP000748752"/>
    </source>
</evidence>
<dbReference type="InterPro" id="IPR022462">
    <property type="entry name" value="EpmB"/>
</dbReference>
<evidence type="ECO:0000256" key="6">
    <source>
        <dbReference type="ARBA" id="ARBA00022485"/>
    </source>
</evidence>
<reference evidence="15 16" key="1">
    <citation type="journal article" date="2020" name="Microorganisms">
        <title>Osmotic Adaptation and Compatible Solute Biosynthesis of Phototrophic Bacteria as Revealed from Genome Analyses.</title>
        <authorList>
            <person name="Imhoff J.F."/>
            <person name="Rahn T."/>
            <person name="Kunzel S."/>
            <person name="Keller A."/>
            <person name="Neulinger S.C."/>
        </authorList>
    </citation>
    <scope>NUCLEOTIDE SEQUENCE [LARGE SCALE GENOMIC DNA]</scope>
    <source>
        <strain evidence="15 16">DSM 6210</strain>
    </source>
</reference>
<dbReference type="InterPro" id="IPR007197">
    <property type="entry name" value="rSAM"/>
</dbReference>
<dbReference type="SFLD" id="SFLDS00029">
    <property type="entry name" value="Radical_SAM"/>
    <property type="match status" value="1"/>
</dbReference>
<dbReference type="Pfam" id="PF04055">
    <property type="entry name" value="Radical_SAM"/>
    <property type="match status" value="1"/>
</dbReference>
<keyword evidence="12" id="KW-0413">Isomerase</keyword>
<evidence type="ECO:0000256" key="1">
    <source>
        <dbReference type="ARBA" id="ARBA00001352"/>
    </source>
</evidence>
<comment type="similarity">
    <text evidence="4">Belongs to the radical SAM superfamily. KamA family.</text>
</comment>
<comment type="caution">
    <text evidence="15">The sequence shown here is derived from an EMBL/GenBank/DDBJ whole genome shotgun (WGS) entry which is preliminary data.</text>
</comment>
<dbReference type="PANTHER" id="PTHR30538:SF1">
    <property type="entry name" value="L-LYSINE 2,3-AMINOMUTASE"/>
    <property type="match status" value="1"/>
</dbReference>
<dbReference type="InterPro" id="IPR013785">
    <property type="entry name" value="Aldolase_TIM"/>
</dbReference>
<keyword evidence="11" id="KW-0411">Iron-sulfur</keyword>
<evidence type="ECO:0000256" key="12">
    <source>
        <dbReference type="ARBA" id="ARBA00023235"/>
    </source>
</evidence>
<evidence type="ECO:0000256" key="9">
    <source>
        <dbReference type="ARBA" id="ARBA00022898"/>
    </source>
</evidence>
<protein>
    <recommendedName>
        <fullName evidence="5">L-lysine 2,3-aminomutase</fullName>
    </recommendedName>
    <alternativeName>
        <fullName evidence="13">EF-P post-translational modification enzyme B</fullName>
    </alternativeName>
</protein>
<keyword evidence="7" id="KW-0949">S-adenosyl-L-methionine</keyword>
<dbReference type="PIRSF" id="PIRSF004911">
    <property type="entry name" value="DUF160"/>
    <property type="match status" value="1"/>
</dbReference>
<evidence type="ECO:0000256" key="7">
    <source>
        <dbReference type="ARBA" id="ARBA00022691"/>
    </source>
</evidence>
<evidence type="ECO:0000256" key="5">
    <source>
        <dbReference type="ARBA" id="ARBA00022363"/>
    </source>
</evidence>
<evidence type="ECO:0000256" key="3">
    <source>
        <dbReference type="ARBA" id="ARBA00001966"/>
    </source>
</evidence>
<evidence type="ECO:0000256" key="2">
    <source>
        <dbReference type="ARBA" id="ARBA00001933"/>
    </source>
</evidence>
<evidence type="ECO:0000256" key="13">
    <source>
        <dbReference type="ARBA" id="ARBA00030756"/>
    </source>
</evidence>
<accession>A0ABS1CED2</accession>
<proteinExistence type="inferred from homology"/>